<dbReference type="GO" id="GO:0016798">
    <property type="term" value="F:hydrolase activity, acting on glycosyl bonds"/>
    <property type="evidence" value="ECO:0007669"/>
    <property type="project" value="UniProtKB-KW"/>
</dbReference>
<feature type="compositionally biased region" description="Basic and acidic residues" evidence="2">
    <location>
        <begin position="1423"/>
        <end position="1459"/>
    </location>
</feature>
<gene>
    <name evidence="6" type="ORF">H9981_09335</name>
</gene>
<proteinExistence type="predicted"/>
<dbReference type="SUPFAM" id="SSF49785">
    <property type="entry name" value="Galactose-binding domain-like"/>
    <property type="match status" value="1"/>
</dbReference>
<dbReference type="Gene3D" id="2.60.120.260">
    <property type="entry name" value="Galactose-binding domain-like"/>
    <property type="match status" value="1"/>
</dbReference>
<organism evidence="6 7">
    <name type="scientific">Candidatus Mediterraneibacter caccavium</name>
    <dbReference type="NCBI Taxonomy" id="2838661"/>
    <lineage>
        <taxon>Bacteria</taxon>
        <taxon>Bacillati</taxon>
        <taxon>Bacillota</taxon>
        <taxon>Clostridia</taxon>
        <taxon>Lachnospirales</taxon>
        <taxon>Lachnospiraceae</taxon>
        <taxon>Mediterraneibacter</taxon>
    </lineage>
</organism>
<keyword evidence="1" id="KW-0378">Hydrolase</keyword>
<feature type="region of interest" description="Disordered" evidence="2">
    <location>
        <begin position="1419"/>
        <end position="1467"/>
    </location>
</feature>
<evidence type="ECO:0000256" key="4">
    <source>
        <dbReference type="SAM" id="SignalP"/>
    </source>
</evidence>
<evidence type="ECO:0000313" key="7">
    <source>
        <dbReference type="Proteomes" id="UP000824243"/>
    </source>
</evidence>
<dbReference type="EMBL" id="DXFA01000157">
    <property type="protein sequence ID" value="HIX49191.1"/>
    <property type="molecule type" value="Genomic_DNA"/>
</dbReference>
<comment type="caution">
    <text evidence="6">The sequence shown here is derived from an EMBL/GenBank/DDBJ whole genome shotgun (WGS) entry which is preliminary data.</text>
</comment>
<evidence type="ECO:0000313" key="6">
    <source>
        <dbReference type="EMBL" id="HIX49191.1"/>
    </source>
</evidence>
<dbReference type="Proteomes" id="UP000824243">
    <property type="component" value="Unassembled WGS sequence"/>
</dbReference>
<reference evidence="6" key="1">
    <citation type="journal article" date="2021" name="PeerJ">
        <title>Extensive microbial diversity within the chicken gut microbiome revealed by metagenomics and culture.</title>
        <authorList>
            <person name="Gilroy R."/>
            <person name="Ravi A."/>
            <person name="Getino M."/>
            <person name="Pursley I."/>
            <person name="Horton D.L."/>
            <person name="Alikhan N.F."/>
            <person name="Baker D."/>
            <person name="Gharbi K."/>
            <person name="Hall N."/>
            <person name="Watson M."/>
            <person name="Adriaenssens E.M."/>
            <person name="Foster-Nyarko E."/>
            <person name="Jarju S."/>
            <person name="Secka A."/>
            <person name="Antonio M."/>
            <person name="Oren A."/>
            <person name="Chaudhuri R.R."/>
            <person name="La Ragione R."/>
            <person name="Hildebrand F."/>
            <person name="Pallen M.J."/>
        </authorList>
    </citation>
    <scope>NUCLEOTIDE SEQUENCE</scope>
    <source>
        <strain evidence="6">ChiSjej5B23-15282</strain>
    </source>
</reference>
<dbReference type="Gene3D" id="1.20.1270.70">
    <property type="entry name" value="Designed single chain three-helix bundle"/>
    <property type="match status" value="2"/>
</dbReference>
<dbReference type="Pfam" id="PF07554">
    <property type="entry name" value="FIVAR"/>
    <property type="match status" value="5"/>
</dbReference>
<keyword evidence="3" id="KW-0812">Transmembrane</keyword>
<evidence type="ECO:0000256" key="2">
    <source>
        <dbReference type="SAM" id="MobiDB-lite"/>
    </source>
</evidence>
<keyword evidence="4" id="KW-0732">Signal</keyword>
<feature type="signal peptide" evidence="4">
    <location>
        <begin position="1"/>
        <end position="36"/>
    </location>
</feature>
<keyword evidence="1" id="KW-0326">Glycosidase</keyword>
<keyword evidence="3" id="KW-1133">Transmembrane helix</keyword>
<dbReference type="Pfam" id="PF00754">
    <property type="entry name" value="F5_F8_type_C"/>
    <property type="match status" value="1"/>
</dbReference>
<accession>A0A9D1VY13</accession>
<keyword evidence="3" id="KW-0472">Membrane</keyword>
<feature type="chain" id="PRO_5038561318" evidence="4">
    <location>
        <begin position="37"/>
        <end position="1496"/>
    </location>
</feature>
<reference evidence="6" key="2">
    <citation type="submission" date="2021-04" db="EMBL/GenBank/DDBJ databases">
        <authorList>
            <person name="Gilroy R."/>
        </authorList>
    </citation>
    <scope>NUCLEOTIDE SEQUENCE</scope>
    <source>
        <strain evidence="6">ChiSjej5B23-15282</strain>
    </source>
</reference>
<feature type="transmembrane region" description="Helical" evidence="3">
    <location>
        <begin position="1472"/>
        <end position="1491"/>
    </location>
</feature>
<protein>
    <submittedName>
        <fullName evidence="6">FIVAR domain-containing protein</fullName>
    </submittedName>
</protein>
<dbReference type="Gene3D" id="1.20.1270.90">
    <property type="entry name" value="AF1782-like"/>
    <property type="match status" value="3"/>
</dbReference>
<sequence length="1496" mass="162094">MDKQVKSILKRTAAAALSAAMVLTMGLGAVPSVVYAGDLSGAEARNESREVKIDLSEIASMSAKTYGPQGDGDTLAASFDGDTTTYTNSNYNDPANGKPQVYTFNFADTVDLCKVRIHPRNSGGAVGNGAPNSCTVEVSTDGVQYTQVAQSAVTDTSLTWTDIAFAAVPASSVRLTLDSAHENVVTTGEVELYKLVSEPSGADKTELDTAISTIAAKMEGLNKADYVTVTWEALETALSAAQAVSADPNATEEQVAGALADLQAADTGLSVLVSPVYMTDFVSYENGRVTVELNGPTDYIPDGSTKWTYEYKDGRHLLYTDDWDNNALTSGETENYRGVCIYDLNKKNPEWSYIYIDEDGNGTIAGTSYNAEKPKGTLIAGGKEYDITDSDDLEEIEGLKFTATPIVTLKGVNLSDVTRQRTGVGEAAVDVEVTDPTRTSVEIPLVNQKGSAASGNYQIFANWADGKTALYYNIKIDSVNIIDRSALEEVIETAEALTESDYTPDSWAAMQEKLAAAKDVLGDCIATKTEVADAAKQLNTAVADLAAAAPKVDKSGLQALYDEVKDAAFTYPDNSYYEKFTTALTNAADILENQEADQETVDSAHDNLERFYWLNMVNDKVAYYNFNKQGEDGRFVYDDRPTESILPVVAAFLEGHNSSASWTTERLVNCYNRFVEAEKLIQEPTPDALGVQVGLNVDAADADNPGYFEITGEEAVEENGKTMIKVSFDFVNDGIDSVTGKDIGAYSLSTMTKANFRVRYTRPEGGSVTKFVSDDSLDSLDGSWSKGVTGEVTVEPGSTVNLEMYYNSDDTFMPGYYKVISPAPEADKSKLQELYKEASAAEFKYPDATLTKYFNDALTDAKAVLDAADATQEEVDSAYYYLEKHYWQNVIEDKVAYYNPTKNGEDGRFDYSDKVTQSILPLLSAYQQTHNVNNNTEMDKLSSYYEIWEEAEKCTPETADEDMRGVEVGINTSADGFDTKDALSSGNTGHFEITGQEFTADSTGKVSVKVTFQFINDGLNPVTGAEADEYSLSEMNKASCRVTYESPSGKGSKGVTVTDRSKSSLTGEFTVDQDSVISLSLEDSTMLGFFKVQKFTSADKTELEKVIAEAAETIAQEYNYIKNDNWDALIASYEKAEEIYNDPFAGQDEVNAVSLELVGCLAFVTYETTPPEAVFVVNGSEQEITENVLIGENFDLKFTDNGRLYQFLLNGREFEITGTEDTAAFSEIESALNEGNGEDGKNILTVRDSVPPLSDIYLTEVTYTFYFDQTAPETEVSYSTTELTNGDVTVTVTSNEALDAGAVPEGWTLSDDGMTLTKTYESNAEENITVKDLAGNESEVSVAIANIDKTPLTLGTPEYIENEDGSVTVQIKVDSDIDLTKLPEGWTYADGSVTKTFEKSAEESVTLYDEAGNVSSATVKVTISDKTDEQKPGDDGKKPGSDEGKPSDSQKPAGDKDTAKTAVKTGDESSPVIWAVVLIAACAAAAAVIVVRKKRK</sequence>
<name>A0A9D1VY13_9FIRM</name>
<evidence type="ECO:0000256" key="3">
    <source>
        <dbReference type="SAM" id="Phobius"/>
    </source>
</evidence>
<evidence type="ECO:0000259" key="5">
    <source>
        <dbReference type="Pfam" id="PF00754"/>
    </source>
</evidence>
<evidence type="ECO:0000256" key="1">
    <source>
        <dbReference type="ARBA" id="ARBA00023295"/>
    </source>
</evidence>
<dbReference type="InterPro" id="IPR008979">
    <property type="entry name" value="Galactose-bd-like_sf"/>
</dbReference>
<feature type="domain" description="F5/8 type C" evidence="5">
    <location>
        <begin position="69"/>
        <end position="183"/>
    </location>
</feature>
<dbReference type="InterPro" id="IPR000421">
    <property type="entry name" value="FA58C"/>
</dbReference>